<dbReference type="Proteomes" id="UP000724874">
    <property type="component" value="Unassembled WGS sequence"/>
</dbReference>
<reference evidence="6" key="1">
    <citation type="submission" date="2020-11" db="EMBL/GenBank/DDBJ databases">
        <authorList>
            <consortium name="DOE Joint Genome Institute"/>
            <person name="Ahrendt S."/>
            <person name="Riley R."/>
            <person name="Andreopoulos W."/>
            <person name="LaButti K."/>
            <person name="Pangilinan J."/>
            <person name="Ruiz-duenas F.J."/>
            <person name="Barrasa J.M."/>
            <person name="Sanchez-Garcia M."/>
            <person name="Camarero S."/>
            <person name="Miyauchi S."/>
            <person name="Serrano A."/>
            <person name="Linde D."/>
            <person name="Babiker R."/>
            <person name="Drula E."/>
            <person name="Ayuso-Fernandez I."/>
            <person name="Pacheco R."/>
            <person name="Padilla G."/>
            <person name="Ferreira P."/>
            <person name="Barriuso J."/>
            <person name="Kellner H."/>
            <person name="Castanera R."/>
            <person name="Alfaro M."/>
            <person name="Ramirez L."/>
            <person name="Pisabarro A.G."/>
            <person name="Kuo A."/>
            <person name="Tritt A."/>
            <person name="Lipzen A."/>
            <person name="He G."/>
            <person name="Yan M."/>
            <person name="Ng V."/>
            <person name="Cullen D."/>
            <person name="Martin F."/>
            <person name="Rosso M.-N."/>
            <person name="Henrissat B."/>
            <person name="Hibbett D."/>
            <person name="Martinez A.T."/>
            <person name="Grigoriev I.V."/>
        </authorList>
    </citation>
    <scope>NUCLEOTIDE SEQUENCE</scope>
    <source>
        <strain evidence="6">AH 44721</strain>
    </source>
</reference>
<dbReference type="InterPro" id="IPR033121">
    <property type="entry name" value="PEPTIDASE_A1"/>
</dbReference>
<dbReference type="Pfam" id="PF00026">
    <property type="entry name" value="Asp"/>
    <property type="match status" value="1"/>
</dbReference>
<comment type="similarity">
    <text evidence="1 4">Belongs to the peptidase A1 family.</text>
</comment>
<evidence type="ECO:0000256" key="2">
    <source>
        <dbReference type="ARBA" id="ARBA00022750"/>
    </source>
</evidence>
<gene>
    <name evidence="6" type="ORF">CPB84DRAFT_1824356</name>
</gene>
<protein>
    <submittedName>
        <fullName evidence="6">Aspartic protease</fullName>
    </submittedName>
</protein>
<keyword evidence="2 4" id="KW-0064">Aspartyl protease</keyword>
<dbReference type="OrthoDB" id="660550at2759"/>
<feature type="active site" evidence="3">
    <location>
        <position position="128"/>
    </location>
</feature>
<feature type="domain" description="Peptidase A1" evidence="5">
    <location>
        <begin position="110"/>
        <end position="426"/>
    </location>
</feature>
<dbReference type="PRINTS" id="PR00792">
    <property type="entry name" value="PEPSIN"/>
</dbReference>
<evidence type="ECO:0000256" key="1">
    <source>
        <dbReference type="ARBA" id="ARBA00007447"/>
    </source>
</evidence>
<dbReference type="CDD" id="cd05471">
    <property type="entry name" value="pepsin_like"/>
    <property type="match status" value="1"/>
</dbReference>
<dbReference type="GO" id="GO:0004190">
    <property type="term" value="F:aspartic-type endopeptidase activity"/>
    <property type="evidence" value="ECO:0007669"/>
    <property type="project" value="UniProtKB-KW"/>
</dbReference>
<evidence type="ECO:0000259" key="5">
    <source>
        <dbReference type="PROSITE" id="PS51767"/>
    </source>
</evidence>
<dbReference type="PANTHER" id="PTHR47966:SF51">
    <property type="entry name" value="BETA-SITE APP-CLEAVING ENZYME, ISOFORM A-RELATED"/>
    <property type="match status" value="1"/>
</dbReference>
<dbReference type="PANTHER" id="PTHR47966">
    <property type="entry name" value="BETA-SITE APP-CLEAVING ENZYME, ISOFORM A-RELATED"/>
    <property type="match status" value="1"/>
</dbReference>
<feature type="active site" evidence="3">
    <location>
        <position position="308"/>
    </location>
</feature>
<dbReference type="InterPro" id="IPR001461">
    <property type="entry name" value="Aspartic_peptidase_A1"/>
</dbReference>
<dbReference type="InterPro" id="IPR034164">
    <property type="entry name" value="Pepsin-like_dom"/>
</dbReference>
<dbReference type="PROSITE" id="PS00141">
    <property type="entry name" value="ASP_PROTEASE"/>
    <property type="match status" value="2"/>
</dbReference>
<evidence type="ECO:0000256" key="3">
    <source>
        <dbReference type="PIRSR" id="PIRSR601461-1"/>
    </source>
</evidence>
<dbReference type="InterPro" id="IPR021109">
    <property type="entry name" value="Peptidase_aspartic_dom_sf"/>
</dbReference>
<evidence type="ECO:0000256" key="4">
    <source>
        <dbReference type="RuleBase" id="RU000454"/>
    </source>
</evidence>
<keyword evidence="4" id="KW-0378">Hydrolase</keyword>
<keyword evidence="4 6" id="KW-0645">Protease</keyword>
<evidence type="ECO:0000313" key="7">
    <source>
        <dbReference type="Proteomes" id="UP000724874"/>
    </source>
</evidence>
<organism evidence="6 7">
    <name type="scientific">Gymnopilus junonius</name>
    <name type="common">Spectacular rustgill mushroom</name>
    <name type="synonym">Gymnopilus spectabilis subsp. junonius</name>
    <dbReference type="NCBI Taxonomy" id="109634"/>
    <lineage>
        <taxon>Eukaryota</taxon>
        <taxon>Fungi</taxon>
        <taxon>Dikarya</taxon>
        <taxon>Basidiomycota</taxon>
        <taxon>Agaricomycotina</taxon>
        <taxon>Agaricomycetes</taxon>
        <taxon>Agaricomycetidae</taxon>
        <taxon>Agaricales</taxon>
        <taxon>Agaricineae</taxon>
        <taxon>Hymenogastraceae</taxon>
        <taxon>Gymnopilus</taxon>
    </lineage>
</organism>
<evidence type="ECO:0000313" key="6">
    <source>
        <dbReference type="EMBL" id="KAF8902214.1"/>
    </source>
</evidence>
<dbReference type="EMBL" id="JADNYJ010000037">
    <property type="protein sequence ID" value="KAF8902214.1"/>
    <property type="molecule type" value="Genomic_DNA"/>
</dbReference>
<dbReference type="InterPro" id="IPR001969">
    <property type="entry name" value="Aspartic_peptidase_AS"/>
</dbReference>
<accession>A0A9P5NSA7</accession>
<dbReference type="SUPFAM" id="SSF50630">
    <property type="entry name" value="Acid proteases"/>
    <property type="match status" value="1"/>
</dbReference>
<keyword evidence="7" id="KW-1185">Reference proteome</keyword>
<comment type="caution">
    <text evidence="6">The sequence shown here is derived from an EMBL/GenBank/DDBJ whole genome shotgun (WGS) entry which is preliminary data.</text>
</comment>
<name>A0A9P5NSA7_GYMJU</name>
<dbReference type="PROSITE" id="PS51767">
    <property type="entry name" value="PEPTIDASE_A1"/>
    <property type="match status" value="1"/>
</dbReference>
<dbReference type="GO" id="GO:0006508">
    <property type="term" value="P:proteolysis"/>
    <property type="evidence" value="ECO:0007669"/>
    <property type="project" value="UniProtKB-KW"/>
</dbReference>
<dbReference type="Gene3D" id="2.40.70.10">
    <property type="entry name" value="Acid Proteases"/>
    <property type="match status" value="2"/>
</dbReference>
<dbReference type="AlphaFoldDB" id="A0A9P5NSA7"/>
<proteinExistence type="inferred from homology"/>
<sequence length="436" mass="45834">MRFVIAEPFIRGHDTVRPGTAPYSWTMFSKAILVTSLAISVVADPVLVNRSPIRLPLSRRHNFTSVHNLVRHDQNRAKSLRLAGTAEAAGLLLERTSPVNSQVDNQAVAYVASVGIGSPAATYELLVDTGSSLLCVGENQVYKRTVTSTATSTVVSGTCAGNEFIDQVTIAPGLVIPKQDIVVVSTPNPSEGVDGTLGLGPADLTTVGIGSATIPTVTDSLFAIGDIPADSIAISFQPTTTEESLNGEITWGGTDSSKFTGTITFTYETFSSCPITATSPSSSFWGINQSIRYGSSTSILAATAGIVDTGTTLLLIASDGFSKYKSASGAVLDNSTGLLRITSAQFSNLQSLFFTIEGTTFQFTPNAQIWPRSLNVDIGGASGSIYLIVGDFGTNSGEGLDFINGLVFLERFYSVLDTANKRVGFATTPFTTATTN</sequence>